<dbReference type="AlphaFoldDB" id="A0A383E5D3"/>
<organism evidence="2">
    <name type="scientific">marine metagenome</name>
    <dbReference type="NCBI Taxonomy" id="408172"/>
    <lineage>
        <taxon>unclassified sequences</taxon>
        <taxon>metagenomes</taxon>
        <taxon>ecological metagenomes</taxon>
    </lineage>
</organism>
<sequence>LKKAIDDKKKDKKEKDEEVEKNDKTATGKKAAVIDLKPKIKD</sequence>
<accession>A0A383E5D3</accession>
<feature type="non-terminal residue" evidence="2">
    <location>
        <position position="1"/>
    </location>
</feature>
<reference evidence="2" key="1">
    <citation type="submission" date="2018-05" db="EMBL/GenBank/DDBJ databases">
        <authorList>
            <person name="Lanie J.A."/>
            <person name="Ng W.-L."/>
            <person name="Kazmierczak K.M."/>
            <person name="Andrzejewski T.M."/>
            <person name="Davidsen T.M."/>
            <person name="Wayne K.J."/>
            <person name="Tettelin H."/>
            <person name="Glass J.I."/>
            <person name="Rusch D."/>
            <person name="Podicherti R."/>
            <person name="Tsui H.-C.T."/>
            <person name="Winkler M.E."/>
        </authorList>
    </citation>
    <scope>NUCLEOTIDE SEQUENCE</scope>
</reference>
<protein>
    <submittedName>
        <fullName evidence="2">Uncharacterized protein</fullName>
    </submittedName>
</protein>
<gene>
    <name evidence="2" type="ORF">METZ01_LOCUS504906</name>
</gene>
<dbReference type="EMBL" id="UINC01223028">
    <property type="protein sequence ID" value="SVE52052.1"/>
    <property type="molecule type" value="Genomic_DNA"/>
</dbReference>
<name>A0A383E5D3_9ZZZZ</name>
<feature type="region of interest" description="Disordered" evidence="1">
    <location>
        <begin position="1"/>
        <end position="25"/>
    </location>
</feature>
<evidence type="ECO:0000256" key="1">
    <source>
        <dbReference type="SAM" id="MobiDB-lite"/>
    </source>
</evidence>
<proteinExistence type="predicted"/>
<evidence type="ECO:0000313" key="2">
    <source>
        <dbReference type="EMBL" id="SVE52052.1"/>
    </source>
</evidence>